<comment type="pathway">
    <text evidence="10">Lipid metabolism; phospholipid metabolism.</text>
</comment>
<dbReference type="PANTHER" id="PTHR30100:SF1">
    <property type="entry name" value="PHOSPHATE ACYLTRANSFERASE"/>
    <property type="match status" value="1"/>
</dbReference>
<dbReference type="AlphaFoldDB" id="A0A9E2BHX9"/>
<proteinExistence type="inferred from homology"/>
<evidence type="ECO:0000313" key="12">
    <source>
        <dbReference type="Proteomes" id="UP000811545"/>
    </source>
</evidence>
<dbReference type="SUPFAM" id="SSF53659">
    <property type="entry name" value="Isocitrate/Isopropylmalate dehydrogenase-like"/>
    <property type="match status" value="1"/>
</dbReference>
<accession>A0A9E2BHX9</accession>
<dbReference type="Proteomes" id="UP000811545">
    <property type="component" value="Unassembled WGS sequence"/>
</dbReference>
<dbReference type="Pfam" id="PF02504">
    <property type="entry name" value="FA_synthesis"/>
    <property type="match status" value="1"/>
</dbReference>
<comment type="caution">
    <text evidence="11">The sequence shown here is derived from an EMBL/GenBank/DDBJ whole genome shotgun (WGS) entry which is preliminary data.</text>
</comment>
<keyword evidence="3 10" id="KW-0444">Lipid biosynthesis</keyword>
<dbReference type="PANTHER" id="PTHR30100">
    <property type="entry name" value="FATTY ACID/PHOSPHOLIPID SYNTHESIS PROTEIN PLSX"/>
    <property type="match status" value="1"/>
</dbReference>
<organism evidence="11 12">
    <name type="scientific">Psychracetigena formicireducens</name>
    <dbReference type="NCBI Taxonomy" id="2986056"/>
    <lineage>
        <taxon>Bacteria</taxon>
        <taxon>Bacillati</taxon>
        <taxon>Candidatus Lithacetigenota</taxon>
        <taxon>Candidatus Psychracetigena</taxon>
    </lineage>
</organism>
<name>A0A9E2BHX9_PSYF1</name>
<dbReference type="InterPro" id="IPR012281">
    <property type="entry name" value="Phospholipid_synth_PlsX-like"/>
</dbReference>
<evidence type="ECO:0000256" key="2">
    <source>
        <dbReference type="ARBA" id="ARBA00022490"/>
    </source>
</evidence>
<dbReference type="NCBIfam" id="TIGR00182">
    <property type="entry name" value="plsX"/>
    <property type="match status" value="1"/>
</dbReference>
<reference evidence="11 12" key="1">
    <citation type="journal article" date="2021" name="bioRxiv">
        <title>Unique metabolic strategies in Hadean analogues reveal hints for primordial physiology.</title>
        <authorList>
            <person name="Nobu M.K."/>
            <person name="Nakai R."/>
            <person name="Tamazawa S."/>
            <person name="Mori H."/>
            <person name="Toyoda A."/>
            <person name="Ijiri A."/>
            <person name="Suzuki S."/>
            <person name="Kurokawa K."/>
            <person name="Kamagata Y."/>
            <person name="Tamaki H."/>
        </authorList>
    </citation>
    <scope>NUCLEOTIDE SEQUENCE [LARGE SCALE GENOMIC DNA]</scope>
    <source>
        <strain evidence="11">BS525</strain>
    </source>
</reference>
<evidence type="ECO:0000256" key="3">
    <source>
        <dbReference type="ARBA" id="ARBA00022516"/>
    </source>
</evidence>
<evidence type="ECO:0000256" key="5">
    <source>
        <dbReference type="ARBA" id="ARBA00023098"/>
    </source>
</evidence>
<dbReference type="GO" id="GO:0008654">
    <property type="term" value="P:phospholipid biosynthetic process"/>
    <property type="evidence" value="ECO:0007669"/>
    <property type="project" value="UniProtKB-KW"/>
</dbReference>
<sequence length="330" mass="36003">MIPFKVAVDIEGGDFAPGEIIRGVLNFPRSANREVVIVASEEIIKPYAEEYSCVYASDTPPTEESPTEAIRKKRNSSLFVSLDLLKEKKVDAVITAGNTGHLLVGATLIVGRLKNVERPALGVFLPTLSGGKNFIIDVGANPDIKPQHLTGLAVLSQLFLEISTGKADLEVTLLSNGTEESKGNFFTKEAFKYLSKIPNFKGYVEGLSLFSDPEKVILTDGFTGNIVLKSLEALGGYLKQKLISIDSNVTNRIKTTLGLFLLKSHLRKILKSLDYSEYGGAPLFGINGLCIKAHGRSKAKSITRAIEVAFSLLENEYLTKVKNRLEQMVP</sequence>
<gene>
    <name evidence="10 11" type="primary">plsX</name>
    <name evidence="11" type="ORF">DDT42_00316</name>
</gene>
<protein>
    <recommendedName>
        <fullName evidence="8 10">Phosphate acyltransferase</fullName>
        <ecNumber evidence="8 10">2.3.1.274</ecNumber>
    </recommendedName>
    <alternativeName>
        <fullName evidence="10">Acyl-ACP phosphotransacylase</fullName>
    </alternativeName>
    <alternativeName>
        <fullName evidence="10">Acyl-[acyl-carrier-protein]--phosphate acyltransferase</fullName>
    </alternativeName>
    <alternativeName>
        <fullName evidence="10">Phosphate-acyl-ACP acyltransferase</fullName>
    </alternativeName>
</protein>
<dbReference type="GO" id="GO:0043811">
    <property type="term" value="F:phosphate:acyl-[acyl carrier protein] acyltransferase activity"/>
    <property type="evidence" value="ECO:0007669"/>
    <property type="project" value="UniProtKB-UniRule"/>
</dbReference>
<evidence type="ECO:0000256" key="4">
    <source>
        <dbReference type="ARBA" id="ARBA00022679"/>
    </source>
</evidence>
<evidence type="ECO:0000256" key="9">
    <source>
        <dbReference type="ARBA" id="ARBA00046608"/>
    </source>
</evidence>
<keyword evidence="11" id="KW-0012">Acyltransferase</keyword>
<dbReference type="EC" id="2.3.1.274" evidence="8 10"/>
<evidence type="ECO:0000256" key="8">
    <source>
        <dbReference type="ARBA" id="ARBA00024069"/>
    </source>
</evidence>
<comment type="subunit">
    <text evidence="9 10">Homodimer. Probably interacts with PlsY.</text>
</comment>
<dbReference type="PIRSF" id="PIRSF002465">
    <property type="entry name" value="Phsphlp_syn_PlsX"/>
    <property type="match status" value="1"/>
</dbReference>
<evidence type="ECO:0000256" key="10">
    <source>
        <dbReference type="HAMAP-Rule" id="MF_00019"/>
    </source>
</evidence>
<keyword evidence="5 10" id="KW-0443">Lipid metabolism</keyword>
<evidence type="ECO:0000256" key="7">
    <source>
        <dbReference type="ARBA" id="ARBA00023264"/>
    </source>
</evidence>
<keyword evidence="6 10" id="KW-0594">Phospholipid biosynthesis</keyword>
<comment type="function">
    <text evidence="10">Catalyzes the reversible formation of acyl-phosphate (acyl-PO(4)) from acyl-[acyl-carrier-protein] (acyl-ACP). This enzyme utilizes acyl-ACP as fatty acyl donor, but not acyl-CoA.</text>
</comment>
<dbReference type="GO" id="GO:0006633">
    <property type="term" value="P:fatty acid biosynthetic process"/>
    <property type="evidence" value="ECO:0007669"/>
    <property type="project" value="UniProtKB-UniRule"/>
</dbReference>
<dbReference type="GO" id="GO:0005737">
    <property type="term" value="C:cytoplasm"/>
    <property type="evidence" value="ECO:0007669"/>
    <property type="project" value="UniProtKB-SubCell"/>
</dbReference>
<keyword evidence="4 10" id="KW-0808">Transferase</keyword>
<comment type="similarity">
    <text evidence="10">Belongs to the PlsX family.</text>
</comment>
<evidence type="ECO:0000256" key="6">
    <source>
        <dbReference type="ARBA" id="ARBA00023209"/>
    </source>
</evidence>
<dbReference type="InterPro" id="IPR003664">
    <property type="entry name" value="FA_synthesis"/>
</dbReference>
<keyword evidence="7 10" id="KW-1208">Phospholipid metabolism</keyword>
<dbReference type="Gene3D" id="3.40.718.10">
    <property type="entry name" value="Isopropylmalate Dehydrogenase"/>
    <property type="match status" value="1"/>
</dbReference>
<comment type="catalytic activity">
    <reaction evidence="1 10">
        <text>a fatty acyl-[ACP] + phosphate = an acyl phosphate + holo-[ACP]</text>
        <dbReference type="Rhea" id="RHEA:42292"/>
        <dbReference type="Rhea" id="RHEA-COMP:9685"/>
        <dbReference type="Rhea" id="RHEA-COMP:14125"/>
        <dbReference type="ChEBI" id="CHEBI:43474"/>
        <dbReference type="ChEBI" id="CHEBI:59918"/>
        <dbReference type="ChEBI" id="CHEBI:64479"/>
        <dbReference type="ChEBI" id="CHEBI:138651"/>
        <dbReference type="EC" id="2.3.1.274"/>
    </reaction>
</comment>
<comment type="subcellular location">
    <subcellularLocation>
        <location evidence="10">Cytoplasm</location>
    </subcellularLocation>
    <text evidence="10">Associated with the membrane possibly through PlsY.</text>
</comment>
<dbReference type="HAMAP" id="MF_00019">
    <property type="entry name" value="PlsX"/>
    <property type="match status" value="1"/>
</dbReference>
<keyword evidence="2 10" id="KW-0963">Cytoplasm</keyword>
<dbReference type="EMBL" id="QLTW01000009">
    <property type="protein sequence ID" value="MBT9144475.1"/>
    <property type="molecule type" value="Genomic_DNA"/>
</dbReference>
<evidence type="ECO:0000256" key="1">
    <source>
        <dbReference type="ARBA" id="ARBA00001232"/>
    </source>
</evidence>
<evidence type="ECO:0000313" key="11">
    <source>
        <dbReference type="EMBL" id="MBT9144475.1"/>
    </source>
</evidence>